<name>A0ABQ3CAN9_9ACTN</name>
<gene>
    <name evidence="1" type="ORF">GCM10010328_63310</name>
</gene>
<sequence length="50" mass="5920">MTARSLGPFWLVIGGAAPRSQNFIYFWPLYTGTSIPEDLWRDRMWLDTWV</sequence>
<dbReference type="EMBL" id="BMUW01000021">
    <property type="protein sequence ID" value="GGZ80095.1"/>
    <property type="molecule type" value="Genomic_DNA"/>
</dbReference>
<evidence type="ECO:0000313" key="1">
    <source>
        <dbReference type="EMBL" id="GGZ80095.1"/>
    </source>
</evidence>
<reference evidence="2" key="1">
    <citation type="journal article" date="2019" name="Int. J. Syst. Evol. Microbiol.">
        <title>The Global Catalogue of Microorganisms (GCM) 10K type strain sequencing project: providing services to taxonomists for standard genome sequencing and annotation.</title>
        <authorList>
            <consortium name="The Broad Institute Genomics Platform"/>
            <consortium name="The Broad Institute Genome Sequencing Center for Infectious Disease"/>
            <person name="Wu L."/>
            <person name="Ma J."/>
        </authorList>
    </citation>
    <scope>NUCLEOTIDE SEQUENCE [LARGE SCALE GENOMIC DNA]</scope>
    <source>
        <strain evidence="2">JCM 4602</strain>
    </source>
</reference>
<keyword evidence="2" id="KW-1185">Reference proteome</keyword>
<dbReference type="Proteomes" id="UP000624183">
    <property type="component" value="Unassembled WGS sequence"/>
</dbReference>
<accession>A0ABQ3CAN9</accession>
<proteinExistence type="predicted"/>
<protein>
    <submittedName>
        <fullName evidence="1">Uncharacterized protein</fullName>
    </submittedName>
</protein>
<evidence type="ECO:0000313" key="2">
    <source>
        <dbReference type="Proteomes" id="UP000624183"/>
    </source>
</evidence>
<comment type="caution">
    <text evidence="1">The sequence shown here is derived from an EMBL/GenBank/DDBJ whole genome shotgun (WGS) entry which is preliminary data.</text>
</comment>
<organism evidence="1 2">
    <name type="scientific">Streptomyces rubiginosohelvolus</name>
    <dbReference type="NCBI Taxonomy" id="67362"/>
    <lineage>
        <taxon>Bacteria</taxon>
        <taxon>Bacillati</taxon>
        <taxon>Actinomycetota</taxon>
        <taxon>Actinomycetes</taxon>
        <taxon>Kitasatosporales</taxon>
        <taxon>Streptomycetaceae</taxon>
        <taxon>Streptomyces</taxon>
    </lineage>
</organism>